<name>G8I4C5_9CAUD</name>
<dbReference type="EMBL" id="JN698994">
    <property type="protein sequence ID" value="AER47569.1"/>
    <property type="molecule type" value="Genomic_DNA"/>
</dbReference>
<evidence type="ECO:0008006" key="3">
    <source>
        <dbReference type="Google" id="ProtNLM"/>
    </source>
</evidence>
<proteinExistence type="predicted"/>
<dbReference type="OrthoDB" id="38593at10239"/>
<keyword evidence="2" id="KW-1185">Reference proteome</keyword>
<dbReference type="RefSeq" id="YP_009018703.1">
    <property type="nucleotide sequence ID" value="NC_023744.1"/>
</dbReference>
<gene>
    <name evidence="1" type="primary">15</name>
    <name evidence="1" type="ORF">DS6A_15</name>
</gene>
<dbReference type="GeneID" id="18990013"/>
<evidence type="ECO:0000313" key="1">
    <source>
        <dbReference type="EMBL" id="AER47569.1"/>
    </source>
</evidence>
<dbReference type="Proteomes" id="UP000005857">
    <property type="component" value="Segment"/>
</dbReference>
<reference evidence="1 2" key="1">
    <citation type="journal article" date="2012" name="J. Virol.">
        <title>Complete Genome Sequences of 138 Mycobacteriophages.</title>
        <authorList>
            <consortium name="the Science Education Alliance Phage Hunters Advancing Genomics and Evolutionary Science Program"/>
            <consortium name="the KwaZulu-Natal Research Institute for Tuberculosis and HIV Mycobacterial Genetics Course Students"/>
            <consortium name="the Phage Hunters Integrating Research and Education Program"/>
            <person name="Hatfull G.F."/>
        </authorList>
    </citation>
    <scope>NUCLEOTIDE SEQUENCE [LARGE SCALE GENOMIC DNA]</scope>
</reference>
<organism evidence="1 2">
    <name type="scientific">Mycobacterium phage DS6A</name>
    <dbReference type="NCBI Taxonomy" id="45764"/>
    <lineage>
        <taxon>Viruses</taxon>
        <taxon>Duplodnaviria</taxon>
        <taxon>Heunggongvirae</taxon>
        <taxon>Uroviricota</taxon>
        <taxon>Caudoviricetes</taxon>
        <taxon>Hnatkovirus</taxon>
        <taxon>Hnatkovirus DS6A</taxon>
    </lineage>
</organism>
<dbReference type="KEGG" id="vg:18990013"/>
<evidence type="ECO:0000313" key="2">
    <source>
        <dbReference type="Proteomes" id="UP000005857"/>
    </source>
</evidence>
<accession>G8I4C5</accession>
<protein>
    <recommendedName>
        <fullName evidence="3">DUF3168 domain-containing protein</fullName>
    </recommendedName>
</protein>
<sequence length="123" mass="13700">MFPYIASVYVDYLTEKLTDARVVSDVPAKRPARLVAVSTAPAGSSAKPEVLSWRRLVFRIWDPDEYTAGTLAERVRWEVVLSRRAGIGVRRVNVIGEPAKLKDPDDGAVFFQVTADVLVRANR</sequence>